<organism evidence="1">
    <name type="scientific">anaerobic digester metagenome</name>
    <dbReference type="NCBI Taxonomy" id="1263854"/>
    <lineage>
        <taxon>unclassified sequences</taxon>
        <taxon>metagenomes</taxon>
        <taxon>ecological metagenomes</taxon>
    </lineage>
</organism>
<dbReference type="SUPFAM" id="SSF52467">
    <property type="entry name" value="DHS-like NAD/FAD-binding domain"/>
    <property type="match status" value="1"/>
</dbReference>
<name>A0A485M3M5_9ZZZZ</name>
<proteinExistence type="predicted"/>
<accession>A0A485M3M5</accession>
<dbReference type="InterPro" id="IPR029035">
    <property type="entry name" value="DHS-like_NAD/FAD-binding_dom"/>
</dbReference>
<gene>
    <name evidence="1" type="primary">SIR</name>
    <name evidence="1" type="ORF">SCFA_3390002</name>
</gene>
<protein>
    <submittedName>
        <fullName evidence="1">NAD-dependent protein deacetylases</fullName>
    </submittedName>
</protein>
<evidence type="ECO:0000313" key="1">
    <source>
        <dbReference type="EMBL" id="VFU16503.1"/>
    </source>
</evidence>
<reference evidence="1" key="1">
    <citation type="submission" date="2019-03" db="EMBL/GenBank/DDBJ databases">
        <authorList>
            <person name="Hao L."/>
        </authorList>
    </citation>
    <scope>NUCLEOTIDE SEQUENCE</scope>
</reference>
<dbReference type="EMBL" id="CAADRN010000267">
    <property type="protein sequence ID" value="VFU16503.1"/>
    <property type="molecule type" value="Genomic_DNA"/>
</dbReference>
<dbReference type="Pfam" id="PF13289">
    <property type="entry name" value="SIR2_2"/>
    <property type="match status" value="1"/>
</dbReference>
<sequence>MRTVYIFGAGASAAEGAPVVRNFLRIAYRLFKEEQSEPGLEIVWEFLEHFYGSRTAIKTGVDLDRYPGIDEIFNIVDWYLLHNQSFSTRFHRARLYDLKTALVKLISMTLDRTLPADSGMHHSFVAGVLGKSDILPTFISLNYDIVLDRAARSAGCVPEYGFYGNHDNHLEARGKVPLYKLHGSLNWSFCPLCGEISEHNDKVAHLLFREQNTIHCLACGGGNSQAIIIAPTLYKAYNISRLHNIWDCAARAISLSRRLVFIGYSLAPSDTSIIATVKRALNAPDQKREIVVVNPNERACERYRQILGKDCRIYREGFKGVVV</sequence>
<dbReference type="AlphaFoldDB" id="A0A485M3M5"/>